<dbReference type="CDD" id="cd06008">
    <property type="entry name" value="NF-X1-zinc-finger"/>
    <property type="match status" value="2"/>
</dbReference>
<keyword evidence="6" id="KW-0067">ATP-binding</keyword>
<feature type="domain" description="C3H1-type" evidence="10">
    <location>
        <begin position="43"/>
        <end position="66"/>
    </location>
</feature>
<reference evidence="12 13" key="1">
    <citation type="submission" date="2024-04" db="EMBL/GenBank/DDBJ databases">
        <title>Phyllosticta paracitricarpa is synonymous to the EU quarantine fungus P. citricarpa based on phylogenomic analyses.</title>
        <authorList>
            <consortium name="Lawrence Berkeley National Laboratory"/>
            <person name="Van Ingen-Buijs V.A."/>
            <person name="Van Westerhoven A.C."/>
            <person name="Haridas S."/>
            <person name="Skiadas P."/>
            <person name="Martin F."/>
            <person name="Groenewald J.Z."/>
            <person name="Crous P.W."/>
            <person name="Seidl M.F."/>
        </authorList>
    </citation>
    <scope>NUCLEOTIDE SEQUENCE [LARGE SCALE GENOMIC DNA]</scope>
    <source>
        <strain evidence="12 13">CBS 123371</strain>
    </source>
</reference>
<keyword evidence="3 9" id="KW-0479">Metal-binding</keyword>
<dbReference type="InterPro" id="IPR000967">
    <property type="entry name" value="Znf_NFX1"/>
</dbReference>
<dbReference type="SUPFAM" id="SSF52540">
    <property type="entry name" value="P-loop containing nucleoside triphosphate hydrolases"/>
    <property type="match status" value="1"/>
</dbReference>
<evidence type="ECO:0000259" key="10">
    <source>
        <dbReference type="PROSITE" id="PS50103"/>
    </source>
</evidence>
<evidence type="ECO:0000256" key="9">
    <source>
        <dbReference type="PROSITE-ProRule" id="PRU00723"/>
    </source>
</evidence>
<proteinExistence type="predicted"/>
<dbReference type="InterPro" id="IPR047187">
    <property type="entry name" value="SF1_C_Upf1"/>
</dbReference>
<gene>
    <name evidence="12" type="ORF">IWZ03DRAFT_343162</name>
</gene>
<keyword evidence="7 9" id="KW-0862">Zinc</keyword>
<dbReference type="Pfam" id="PF13086">
    <property type="entry name" value="AAA_11"/>
    <property type="match status" value="1"/>
</dbReference>
<dbReference type="InterPro" id="IPR041679">
    <property type="entry name" value="DNA2/NAM7-like_C"/>
</dbReference>
<keyword evidence="13" id="KW-1185">Reference proteome</keyword>
<evidence type="ECO:0000256" key="8">
    <source>
        <dbReference type="ARBA" id="ARBA00022859"/>
    </source>
</evidence>
<keyword evidence="6" id="KW-0378">Hydrolase</keyword>
<dbReference type="InterPro" id="IPR041677">
    <property type="entry name" value="DNA2/NAM7_AAA_11"/>
</dbReference>
<evidence type="ECO:0000256" key="5">
    <source>
        <dbReference type="ARBA" id="ARBA00022771"/>
    </source>
</evidence>
<dbReference type="SUPFAM" id="SSF90229">
    <property type="entry name" value="CCCH zinc finger"/>
    <property type="match status" value="1"/>
</dbReference>
<evidence type="ECO:0000256" key="6">
    <source>
        <dbReference type="ARBA" id="ARBA00022806"/>
    </source>
</evidence>
<sequence>MAANGKICRHFSKPGGCRFGDRCKFLHQDGASASLAPNAFTLPCRFLDSPGGCYRGASCTFSHDRNTLQRTAHNHRADTTPQSQGQDGFSTNLPPNAFTRLCKYLDSPNGCQYGASCTFSHDKNTALPAAQTQCEVPASQSQNDFYHWRFQIPKDGDRVDPLGPALSTFFQTSAKLVDSTSEIRQQVVLLLASDGGTARVKELIEDAVPPPKILQRQRRFTARFLPFFKTISHPDVLNSLILEQKVAQLYGILYGNNGTNAIRLFTFVVDLFDECYEDRSDTDNISDVVDQLGATTCVLSKVVDSIGGAQINPGIAAVVVKLAHFLQELVRFHGEPAFHSSVAQMDRMRRRLKLADEIPAFETKTKPKAHKPTFHLQQDLPGQLSTHGPRHENDHQDIQRINILPVWGEILSVRSEYLPVKDPSAWHRRGIEGLIDRQFRLVREDTVGQLRDAIQADRNQSQMLGIGRSTLTSRKDQSLRTITYRESAVVSFSIDRYHGFKCTIRFPQPSRIREKFAKDRAEWWRNSKRLQSDAFICLYNDHGLLQFCSVCATQNKPSKKEKQLDPESYEAQTLSSDAEFAFITVRPLDRSDESISALLAHYGTNSPVTLVEFPGVLFPAFEPTLKALQKMSMTDDVPFSEFLAPDSKSASGVVSVPPPSYAQQAGFRYNLKSITNTKEDLFLKVDGTFNHETLHQQSSLDEAQAKAVVDSLTRRLALIQGPPGTGKSYTGVALIKVLLENRGAANLGPIVCVCYTNHALDQLLDHLIDAGIEQIIRIGSQSKSERLKSVNLREVAQNVERTKAEKRSGYELGTSLQKCEDEASALFEVLHKPGSVASIMEYLRVFHPQHHAELFETVDEEGYKKVQRRPDKILAEWLHGGAFKQREFQHRHEAELIQSLLFSMTTQERKRLLALWIREIKENTLGRLIATLQHFNDLQTQFRQSRMESDLRCLQQSHVIGITTTGLARNLELLRRVRTKVMVCEEAGQVLESHLLTALLPSVEHAILIGDHLQLRPQINRYELEQQSRHGEQYSLDVSLLERLVKPDLESAIKLPFVTLETQRRMHPSISQLVRETLYPNLKDDPSTARHPTVAGVRRRLFWFNHDMPEAGDSEAESGNTTSKSNDFEVDMVSALVSHLIRQGVYGSQSIAVVTPYLGQLFKLRKRLGQTFELVVNERDQVNLEVEGLVAEEQQVAKASALSALKIATIDNFQGEEAEVVVISLVRCNKQNKCGFLKTSNRINVLLSRAKHGMYIIGNANTSRAVPMWNQVLEIMEENNNIGRELELQCERHPGTAIAVSQPDDFARFSPEGGCDRKCDKRLECGHACLSRCHSDLLHNAQVCQEPCQKTLKGCDHSCPEICGKSCPSKCLVNIRDYSRRLPCGHLQPDLPCWQSQDLSRVKCDEMVKRKIPGCEHEMNLACHIDFASENFQCMASCGSALPCGHTCKRSCKLCRRRSGETTHVDHGVCIQRCGRDYNTCQHSCKTACHGDQPCPLCDQPCKVSCSHSKCDKKCHEPCAPCAEADCSTHCEHSRCTKPCAAPCDWLPCSKRCPKILECGHQCPSVCGETCPDPRNCHVCATDEIKDQEVDYILMASYGEIDPNEDPCIFPSCGHILTVESMDGIMGMSEHYEFAEDKSIVGIKSTSADAMSSDKIKGCPKCRGSLRDVCRYGRIVRRGLLDESTKKFIAWSGKEYTNLSGELDTVQQQLVDTYDGLTVHPNQQEEKPILNVTGTPLMQKSQVMRTARELGLTERYSAIFTLRETIRRHHRKVHQEEQPFKKVFNLCEDARRRRQLISTFEVPRDMVQTGAHVRATGLLLRCDLAVLSDIMTVYREKIPVIHRTEIVVDLRDSRKVCLELLTEARTSSLPRQWVEAHVFFAQYAAMEASVVGDDERAGRLREEANAHIAAAQDVCREHPGTTRGMDEEIEATTRMFRESTFYSVVTSDEMRAVVAAMGREFSGTGHWYYCRNGHPFTIGECGGPMQQSTCPECGEPVGGRHHEAADGVTRAADLESQFGRLNMG</sequence>
<evidence type="ECO:0000313" key="13">
    <source>
        <dbReference type="Proteomes" id="UP001363622"/>
    </source>
</evidence>
<feature type="zinc finger region" description="C3H1-type" evidence="9">
    <location>
        <begin position="2"/>
        <end position="30"/>
    </location>
</feature>
<evidence type="ECO:0000256" key="2">
    <source>
        <dbReference type="ARBA" id="ARBA00022490"/>
    </source>
</evidence>
<feature type="domain" description="C3H1-type" evidence="10">
    <location>
        <begin position="96"/>
        <end position="124"/>
    </location>
</feature>
<accession>A0ABR1KQQ8</accession>
<dbReference type="InterPro" id="IPR027417">
    <property type="entry name" value="P-loop_NTPase"/>
</dbReference>
<feature type="domain" description="RZ-type" evidence="11">
    <location>
        <begin position="1945"/>
        <end position="2020"/>
    </location>
</feature>
<dbReference type="SMART" id="SM00438">
    <property type="entry name" value="ZnF_NFX"/>
    <property type="match status" value="4"/>
</dbReference>
<dbReference type="Pfam" id="PF20173">
    <property type="entry name" value="ZnF_RZ-type"/>
    <property type="match status" value="1"/>
</dbReference>
<dbReference type="PANTHER" id="PTHR10887:SF445">
    <property type="entry name" value="NFX1-TYPE ZINC FINGER-CONTAINING PROTEIN 1"/>
    <property type="match status" value="1"/>
</dbReference>
<keyword evidence="6" id="KW-0547">Nucleotide-binding</keyword>
<evidence type="ECO:0000256" key="7">
    <source>
        <dbReference type="ARBA" id="ARBA00022833"/>
    </source>
</evidence>
<dbReference type="CDD" id="cd17936">
    <property type="entry name" value="EEXXEc_NFX1"/>
    <property type="match status" value="1"/>
</dbReference>
<evidence type="ECO:0000259" key="11">
    <source>
        <dbReference type="PROSITE" id="PS51981"/>
    </source>
</evidence>
<evidence type="ECO:0000256" key="4">
    <source>
        <dbReference type="ARBA" id="ARBA00022737"/>
    </source>
</evidence>
<feature type="zinc finger region" description="C3H1-type" evidence="9">
    <location>
        <begin position="43"/>
        <end position="66"/>
    </location>
</feature>
<dbReference type="InterPro" id="IPR041367">
    <property type="entry name" value="Znf-CCCH_4"/>
</dbReference>
<keyword evidence="5 9" id="KW-0863">Zinc-finger</keyword>
<dbReference type="EMBL" id="JBBPHU010000003">
    <property type="protein sequence ID" value="KAK7519884.1"/>
    <property type="molecule type" value="Genomic_DNA"/>
</dbReference>
<dbReference type="InterPro" id="IPR046439">
    <property type="entry name" value="ZF_RZ_dom"/>
</dbReference>
<dbReference type="Proteomes" id="UP001363622">
    <property type="component" value="Unassembled WGS sequence"/>
</dbReference>
<comment type="caution">
    <text evidence="12">The sequence shown here is derived from an EMBL/GenBank/DDBJ whole genome shotgun (WGS) entry which is preliminary data.</text>
</comment>
<dbReference type="PROSITE" id="PS50103">
    <property type="entry name" value="ZF_C3H1"/>
    <property type="match status" value="3"/>
</dbReference>
<dbReference type="InterPro" id="IPR045055">
    <property type="entry name" value="DNA2/NAM7-like"/>
</dbReference>
<dbReference type="Gene3D" id="4.10.1000.10">
    <property type="entry name" value="Zinc finger, CCCH-type"/>
    <property type="match status" value="1"/>
</dbReference>
<keyword evidence="8" id="KW-0391">Immunity</keyword>
<dbReference type="Gene3D" id="3.40.50.300">
    <property type="entry name" value="P-loop containing nucleotide triphosphate hydrolases"/>
    <property type="match status" value="2"/>
</dbReference>
<dbReference type="SMART" id="SM00356">
    <property type="entry name" value="ZnF_C3H1"/>
    <property type="match status" value="3"/>
</dbReference>
<dbReference type="PROSITE" id="PS51981">
    <property type="entry name" value="ZF_RZ"/>
    <property type="match status" value="1"/>
</dbReference>
<evidence type="ECO:0000313" key="12">
    <source>
        <dbReference type="EMBL" id="KAK7519884.1"/>
    </source>
</evidence>
<evidence type="ECO:0000256" key="1">
    <source>
        <dbReference type="ARBA" id="ARBA00004496"/>
    </source>
</evidence>
<keyword evidence="6" id="KW-0347">Helicase</keyword>
<evidence type="ECO:0008006" key="14">
    <source>
        <dbReference type="Google" id="ProtNLM"/>
    </source>
</evidence>
<organism evidence="12 13">
    <name type="scientific">Phyllosticta citriasiana</name>
    <dbReference type="NCBI Taxonomy" id="595635"/>
    <lineage>
        <taxon>Eukaryota</taxon>
        <taxon>Fungi</taxon>
        <taxon>Dikarya</taxon>
        <taxon>Ascomycota</taxon>
        <taxon>Pezizomycotina</taxon>
        <taxon>Dothideomycetes</taxon>
        <taxon>Dothideomycetes incertae sedis</taxon>
        <taxon>Botryosphaeriales</taxon>
        <taxon>Phyllostictaceae</taxon>
        <taxon>Phyllosticta</taxon>
    </lineage>
</organism>
<keyword evidence="2" id="KW-0963">Cytoplasm</keyword>
<feature type="domain" description="C3H1-type" evidence="10">
    <location>
        <begin position="2"/>
        <end position="30"/>
    </location>
</feature>
<comment type="subcellular location">
    <subcellularLocation>
        <location evidence="1">Cytoplasm</location>
    </subcellularLocation>
</comment>
<dbReference type="CDD" id="cd18808">
    <property type="entry name" value="SF1_C_Upf1"/>
    <property type="match status" value="1"/>
</dbReference>
<evidence type="ECO:0000256" key="3">
    <source>
        <dbReference type="ARBA" id="ARBA00022723"/>
    </source>
</evidence>
<dbReference type="InterPro" id="IPR036855">
    <property type="entry name" value="Znf_CCCH_sf"/>
</dbReference>
<dbReference type="PANTHER" id="PTHR10887">
    <property type="entry name" value="DNA2/NAM7 HELICASE FAMILY"/>
    <property type="match status" value="1"/>
</dbReference>
<dbReference type="Pfam" id="PF13087">
    <property type="entry name" value="AAA_12"/>
    <property type="match status" value="1"/>
</dbReference>
<feature type="zinc finger region" description="C3H1-type" evidence="9">
    <location>
        <begin position="96"/>
        <end position="124"/>
    </location>
</feature>
<protein>
    <recommendedName>
        <fullName evidence="14">NFX1-type zinc finger-containing protein 1</fullName>
    </recommendedName>
</protein>
<name>A0ABR1KQQ8_9PEZI</name>
<dbReference type="InterPro" id="IPR000571">
    <property type="entry name" value="Znf_CCCH"/>
</dbReference>
<keyword evidence="4" id="KW-0677">Repeat</keyword>
<dbReference type="Pfam" id="PF18044">
    <property type="entry name" value="zf-CCCH_4"/>
    <property type="match status" value="1"/>
</dbReference>